<evidence type="ECO:0000313" key="1">
    <source>
        <dbReference type="EMBL" id="EST43745.1"/>
    </source>
</evidence>
<dbReference type="Proteomes" id="UP000018208">
    <property type="component" value="Unassembled WGS sequence"/>
</dbReference>
<name>V6LGS5_9EUKA</name>
<dbReference type="EMBL" id="KI546134">
    <property type="protein sequence ID" value="EST43745.1"/>
    <property type="molecule type" value="Genomic_DNA"/>
</dbReference>
<sequence>MNKETKAKSGRGSNISLPPLLKQTSQLKSFISVSVSQTIFQRDRMEMLNLELSDDTYYDFDSETIKTLQNFEFL</sequence>
<dbReference type="VEuPathDB" id="GiardiaDB:SS50377_27128"/>
<evidence type="ECO:0000313" key="2">
    <source>
        <dbReference type="EMBL" id="KAH0570836.1"/>
    </source>
</evidence>
<dbReference type="EMBL" id="AUWU02000007">
    <property type="protein sequence ID" value="KAH0570836.1"/>
    <property type="molecule type" value="Genomic_DNA"/>
</dbReference>
<reference evidence="2" key="2">
    <citation type="submission" date="2020-12" db="EMBL/GenBank/DDBJ databases">
        <title>New Spironucleus salmonicida genome in near-complete chromosomes.</title>
        <authorList>
            <person name="Xu F."/>
            <person name="Kurt Z."/>
            <person name="Jimenez-Gonzalez A."/>
            <person name="Astvaldsson A."/>
            <person name="Andersson J.O."/>
            <person name="Svard S.G."/>
        </authorList>
    </citation>
    <scope>NUCLEOTIDE SEQUENCE</scope>
    <source>
        <strain evidence="2">ATCC 50377</strain>
    </source>
</reference>
<gene>
    <name evidence="1" type="ORF">SS50377_16477</name>
    <name evidence="2" type="ORF">SS50377_27128</name>
</gene>
<evidence type="ECO:0000313" key="3">
    <source>
        <dbReference type="Proteomes" id="UP000018208"/>
    </source>
</evidence>
<reference evidence="1 2" key="1">
    <citation type="journal article" date="2014" name="PLoS Genet.">
        <title>The Genome of Spironucleus salmonicida Highlights a Fish Pathogen Adapted to Fluctuating Environments.</title>
        <authorList>
            <person name="Xu F."/>
            <person name="Jerlstrom-Hultqvist J."/>
            <person name="Einarsson E."/>
            <person name="Astvaldsson A."/>
            <person name="Svard S.G."/>
            <person name="Andersson J.O."/>
        </authorList>
    </citation>
    <scope>NUCLEOTIDE SEQUENCE</scope>
    <source>
        <strain evidence="2">ATCC 50377</strain>
    </source>
</reference>
<accession>V6LGS5</accession>
<proteinExistence type="predicted"/>
<keyword evidence="3" id="KW-1185">Reference proteome</keyword>
<organism evidence="1">
    <name type="scientific">Spironucleus salmonicida</name>
    <dbReference type="NCBI Taxonomy" id="348837"/>
    <lineage>
        <taxon>Eukaryota</taxon>
        <taxon>Metamonada</taxon>
        <taxon>Diplomonadida</taxon>
        <taxon>Hexamitidae</taxon>
        <taxon>Hexamitinae</taxon>
        <taxon>Spironucleus</taxon>
    </lineage>
</organism>
<dbReference type="AlphaFoldDB" id="V6LGS5"/>
<protein>
    <submittedName>
        <fullName evidence="1">Uncharacterized protein</fullName>
    </submittedName>
</protein>